<feature type="transmembrane region" description="Helical" evidence="1">
    <location>
        <begin position="12"/>
        <end position="34"/>
    </location>
</feature>
<protein>
    <submittedName>
        <fullName evidence="2">AzlD domain-containing protein</fullName>
    </submittedName>
</protein>
<feature type="transmembrane region" description="Helical" evidence="1">
    <location>
        <begin position="46"/>
        <end position="67"/>
    </location>
</feature>
<feature type="transmembrane region" description="Helical" evidence="1">
    <location>
        <begin position="73"/>
        <end position="90"/>
    </location>
</feature>
<accession>A0A7X2XHI1</accession>
<evidence type="ECO:0000313" key="2">
    <source>
        <dbReference type="EMBL" id="MTT76617.1"/>
    </source>
</evidence>
<evidence type="ECO:0000313" key="4">
    <source>
        <dbReference type="Proteomes" id="UP000443070"/>
    </source>
</evidence>
<dbReference type="InterPro" id="IPR008407">
    <property type="entry name" value="Brnchd-chn_aa_trnsp_AzlD"/>
</dbReference>
<proteinExistence type="predicted"/>
<sequence length="113" mass="12462">MREVLIMSAEYVWGAIFIMMGVTYISRIIPFLLLAGKPVPRWFKTWLTYVPTAIFGALVLPDVFLPAGSPDLGLNNLYLWSTVIIFPLVYKTKSLGLAIVSGAAVFALLQAVL</sequence>
<keyword evidence="4" id="KW-1185">Reference proteome</keyword>
<comment type="caution">
    <text evidence="2">The sequence shown here is derived from an EMBL/GenBank/DDBJ whole genome shotgun (WGS) entry which is preliminary data.</text>
</comment>
<dbReference type="AlphaFoldDB" id="A0A7X2XHI1"/>
<dbReference type="Pfam" id="PF05437">
    <property type="entry name" value="AzlD"/>
    <property type="match status" value="1"/>
</dbReference>
<feature type="transmembrane region" description="Helical" evidence="1">
    <location>
        <begin position="95"/>
        <end position="112"/>
    </location>
</feature>
<gene>
    <name evidence="2" type="ORF">GMD11_10120</name>
    <name evidence="3" type="ORF">GMD18_10110</name>
</gene>
<dbReference type="Proteomes" id="UP000484547">
    <property type="component" value="Unassembled WGS sequence"/>
</dbReference>
<evidence type="ECO:0000313" key="3">
    <source>
        <dbReference type="EMBL" id="MTU04748.1"/>
    </source>
</evidence>
<keyword evidence="1" id="KW-1133">Transmembrane helix</keyword>
<keyword evidence="1" id="KW-0472">Membrane</keyword>
<evidence type="ECO:0000313" key="5">
    <source>
        <dbReference type="Proteomes" id="UP000484547"/>
    </source>
</evidence>
<keyword evidence="1" id="KW-0812">Transmembrane</keyword>
<dbReference type="OrthoDB" id="7870017at2"/>
<dbReference type="Proteomes" id="UP000443070">
    <property type="component" value="Unassembled WGS sequence"/>
</dbReference>
<dbReference type="EMBL" id="WNBW01000011">
    <property type="protein sequence ID" value="MTU04748.1"/>
    <property type="molecule type" value="Genomic_DNA"/>
</dbReference>
<evidence type="ECO:0000256" key="1">
    <source>
        <dbReference type="SAM" id="Phobius"/>
    </source>
</evidence>
<name>A0A7X2XHI1_9FIRM</name>
<reference evidence="4 5" key="1">
    <citation type="journal article" date="2019" name="Nat. Med.">
        <title>A library of human gut bacterial isolates paired with longitudinal multiomics data enables mechanistic microbiome research.</title>
        <authorList>
            <person name="Poyet M."/>
            <person name="Groussin M."/>
            <person name="Gibbons S.M."/>
            <person name="Avila-Pacheco J."/>
            <person name="Jiang X."/>
            <person name="Kearney S.M."/>
            <person name="Perrotta A.R."/>
            <person name="Berdy B."/>
            <person name="Zhao S."/>
            <person name="Lieberman T.D."/>
            <person name="Swanson P.K."/>
            <person name="Smith M."/>
            <person name="Roesemann S."/>
            <person name="Alexander J.E."/>
            <person name="Rich S.A."/>
            <person name="Livny J."/>
            <person name="Vlamakis H."/>
            <person name="Clish C."/>
            <person name="Bullock K."/>
            <person name="Deik A."/>
            <person name="Scott J."/>
            <person name="Pierce K.A."/>
            <person name="Xavier R.J."/>
            <person name="Alm E.J."/>
        </authorList>
    </citation>
    <scope>NUCLEOTIDE SEQUENCE [LARGE SCALE GENOMIC DNA]</scope>
    <source>
        <strain evidence="2 5">BIOML-A13</strain>
        <strain evidence="3 4">BIOML-A3</strain>
    </source>
</reference>
<organism evidence="2 5">
    <name type="scientific">Phascolarctobacterium faecium</name>
    <dbReference type="NCBI Taxonomy" id="33025"/>
    <lineage>
        <taxon>Bacteria</taxon>
        <taxon>Bacillati</taxon>
        <taxon>Bacillota</taxon>
        <taxon>Negativicutes</taxon>
        <taxon>Acidaminococcales</taxon>
        <taxon>Acidaminococcaceae</taxon>
        <taxon>Phascolarctobacterium</taxon>
    </lineage>
</organism>
<dbReference type="EMBL" id="WNBM01000010">
    <property type="protein sequence ID" value="MTT76617.1"/>
    <property type="molecule type" value="Genomic_DNA"/>
</dbReference>